<evidence type="ECO:0000313" key="1">
    <source>
        <dbReference type="EMBL" id="JAE06895.1"/>
    </source>
</evidence>
<dbReference type="EMBL" id="GBRH01191001">
    <property type="protein sequence ID" value="JAE06895.1"/>
    <property type="molecule type" value="Transcribed_RNA"/>
</dbReference>
<proteinExistence type="predicted"/>
<reference evidence="1" key="2">
    <citation type="journal article" date="2015" name="Data Brief">
        <title>Shoot transcriptome of the giant reed, Arundo donax.</title>
        <authorList>
            <person name="Barrero R.A."/>
            <person name="Guerrero F.D."/>
            <person name="Moolhuijzen P."/>
            <person name="Goolsby J.A."/>
            <person name="Tidwell J."/>
            <person name="Bellgard S.E."/>
            <person name="Bellgard M.I."/>
        </authorList>
    </citation>
    <scope>NUCLEOTIDE SEQUENCE</scope>
    <source>
        <tissue evidence="1">Shoot tissue taken approximately 20 cm above the soil surface</tissue>
    </source>
</reference>
<sequence length="33" mass="3628">MFRCFAPARRAAQKAVCRVAHHPSGGKKESARC</sequence>
<accession>A0A0A9F1G7</accession>
<dbReference type="AlphaFoldDB" id="A0A0A9F1G7"/>
<reference evidence="1" key="1">
    <citation type="submission" date="2014-09" db="EMBL/GenBank/DDBJ databases">
        <authorList>
            <person name="Magalhaes I.L.F."/>
            <person name="Oliveira U."/>
            <person name="Santos F.R."/>
            <person name="Vidigal T.H.D.A."/>
            <person name="Brescovit A.D."/>
            <person name="Santos A.J."/>
        </authorList>
    </citation>
    <scope>NUCLEOTIDE SEQUENCE</scope>
    <source>
        <tissue evidence="1">Shoot tissue taken approximately 20 cm above the soil surface</tissue>
    </source>
</reference>
<protein>
    <submittedName>
        <fullName evidence="1">Uncharacterized protein</fullName>
    </submittedName>
</protein>
<organism evidence="1">
    <name type="scientific">Arundo donax</name>
    <name type="common">Giant reed</name>
    <name type="synonym">Donax arundinaceus</name>
    <dbReference type="NCBI Taxonomy" id="35708"/>
    <lineage>
        <taxon>Eukaryota</taxon>
        <taxon>Viridiplantae</taxon>
        <taxon>Streptophyta</taxon>
        <taxon>Embryophyta</taxon>
        <taxon>Tracheophyta</taxon>
        <taxon>Spermatophyta</taxon>
        <taxon>Magnoliopsida</taxon>
        <taxon>Liliopsida</taxon>
        <taxon>Poales</taxon>
        <taxon>Poaceae</taxon>
        <taxon>PACMAD clade</taxon>
        <taxon>Arundinoideae</taxon>
        <taxon>Arundineae</taxon>
        <taxon>Arundo</taxon>
    </lineage>
</organism>
<name>A0A0A9F1G7_ARUDO</name>